<dbReference type="GO" id="GO:0004190">
    <property type="term" value="F:aspartic-type endopeptidase activity"/>
    <property type="evidence" value="ECO:0007669"/>
    <property type="project" value="InterPro"/>
</dbReference>
<gene>
    <name evidence="4" type="ORF">LJ757_05745</name>
</gene>
<evidence type="ECO:0000313" key="4">
    <source>
        <dbReference type="EMBL" id="MCC3297307.1"/>
    </source>
</evidence>
<comment type="caution">
    <text evidence="4">The sequence shown here is derived from an EMBL/GenBank/DDBJ whole genome shotgun (WGS) entry which is preliminary data.</text>
</comment>
<dbReference type="InterPro" id="IPR000045">
    <property type="entry name" value="Prepilin_IV_endopep_pep"/>
</dbReference>
<dbReference type="RefSeq" id="WP_227895159.1">
    <property type="nucleotide sequence ID" value="NZ_CP099466.1"/>
</dbReference>
<name>A0A9X1ME56_9MICC</name>
<sequence length="170" mass="17289">MWGIVGEYWVRNSFAAWLLLAALGYFVVLSLRLAGEDLRTRRLPNRLVLPAYPASSLLLGAAALAAGEPGRLAGMAFGAAALLAGYFLLRLISPGGLGLGDVKLAGVLGLFLGYAGWGHVLAGAAAGFVLGGIWGLGLVLSGRGTGKTRIAFGPFMLAGAALVLAAPGLQ</sequence>
<accession>A0A9X1ME56</accession>
<dbReference type="Pfam" id="PF01478">
    <property type="entry name" value="Peptidase_A24"/>
    <property type="match status" value="1"/>
</dbReference>
<feature type="transmembrane region" description="Helical" evidence="2">
    <location>
        <begin position="72"/>
        <end position="89"/>
    </location>
</feature>
<evidence type="ECO:0000256" key="1">
    <source>
        <dbReference type="ARBA" id="ARBA00005801"/>
    </source>
</evidence>
<dbReference type="AlphaFoldDB" id="A0A9X1ME56"/>
<keyword evidence="2" id="KW-1133">Transmembrane helix</keyword>
<evidence type="ECO:0000313" key="5">
    <source>
        <dbReference type="Proteomes" id="UP001139158"/>
    </source>
</evidence>
<organism evidence="4 5">
    <name type="scientific">Arthrobacter caoxuetaonis</name>
    <dbReference type="NCBI Taxonomy" id="2886935"/>
    <lineage>
        <taxon>Bacteria</taxon>
        <taxon>Bacillati</taxon>
        <taxon>Actinomycetota</taxon>
        <taxon>Actinomycetes</taxon>
        <taxon>Micrococcales</taxon>
        <taxon>Micrococcaceae</taxon>
        <taxon>Arthrobacter</taxon>
    </lineage>
</organism>
<evidence type="ECO:0000259" key="3">
    <source>
        <dbReference type="Pfam" id="PF01478"/>
    </source>
</evidence>
<feature type="transmembrane region" description="Helical" evidence="2">
    <location>
        <begin position="47"/>
        <end position="66"/>
    </location>
</feature>
<feature type="transmembrane region" description="Helical" evidence="2">
    <location>
        <begin position="152"/>
        <end position="169"/>
    </location>
</feature>
<feature type="domain" description="Prepilin type IV endopeptidase peptidase" evidence="3">
    <location>
        <begin position="26"/>
        <end position="136"/>
    </location>
</feature>
<dbReference type="InterPro" id="IPR050882">
    <property type="entry name" value="Prepilin_peptidase/N-MTase"/>
</dbReference>
<feature type="transmembrane region" description="Helical" evidence="2">
    <location>
        <begin position="120"/>
        <end position="140"/>
    </location>
</feature>
<keyword evidence="2" id="KW-0812">Transmembrane</keyword>
<protein>
    <submittedName>
        <fullName evidence="4">A24 family peptidase</fullName>
    </submittedName>
</protein>
<keyword evidence="5" id="KW-1185">Reference proteome</keyword>
<comment type="similarity">
    <text evidence="1">Belongs to the peptidase A24 family.</text>
</comment>
<reference evidence="4" key="1">
    <citation type="submission" date="2021-10" db="EMBL/GenBank/DDBJ databases">
        <title>Novel species in genus Arthrobacter.</title>
        <authorList>
            <person name="Liu Y."/>
        </authorList>
    </citation>
    <scope>NUCLEOTIDE SEQUENCE</scope>
    <source>
        <strain evidence="4">Zg-Y453</strain>
    </source>
</reference>
<dbReference type="GO" id="GO:0005886">
    <property type="term" value="C:plasma membrane"/>
    <property type="evidence" value="ECO:0007669"/>
    <property type="project" value="TreeGrafter"/>
</dbReference>
<dbReference type="Proteomes" id="UP001139158">
    <property type="component" value="Unassembled WGS sequence"/>
</dbReference>
<dbReference type="PANTHER" id="PTHR30487">
    <property type="entry name" value="TYPE 4 PREPILIN-LIKE PROTEINS LEADER PEPTIDE-PROCESSING ENZYME"/>
    <property type="match status" value="1"/>
</dbReference>
<dbReference type="Gene3D" id="1.20.120.1220">
    <property type="match status" value="1"/>
</dbReference>
<dbReference type="GO" id="GO:0006465">
    <property type="term" value="P:signal peptide processing"/>
    <property type="evidence" value="ECO:0007669"/>
    <property type="project" value="TreeGrafter"/>
</dbReference>
<evidence type="ECO:0000256" key="2">
    <source>
        <dbReference type="SAM" id="Phobius"/>
    </source>
</evidence>
<feature type="transmembrane region" description="Helical" evidence="2">
    <location>
        <begin position="14"/>
        <end position="35"/>
    </location>
</feature>
<dbReference type="EMBL" id="JAJFZV010000004">
    <property type="protein sequence ID" value="MCC3297307.1"/>
    <property type="molecule type" value="Genomic_DNA"/>
</dbReference>
<feature type="transmembrane region" description="Helical" evidence="2">
    <location>
        <begin position="96"/>
        <end position="114"/>
    </location>
</feature>
<dbReference type="PANTHER" id="PTHR30487:SF0">
    <property type="entry name" value="PREPILIN LEADER PEPTIDASE_N-METHYLTRANSFERASE-RELATED"/>
    <property type="match status" value="1"/>
</dbReference>
<keyword evidence="2" id="KW-0472">Membrane</keyword>
<proteinExistence type="inferred from homology"/>